<dbReference type="PROSITE" id="PS51192">
    <property type="entry name" value="HELICASE_ATP_BIND_1"/>
    <property type="match status" value="1"/>
</dbReference>
<reference evidence="4" key="1">
    <citation type="submission" date="2016-02" db="EMBL/GenBank/DDBJ databases">
        <authorList>
            <person name="Wen L."/>
            <person name="He K."/>
            <person name="Yang H."/>
        </authorList>
    </citation>
    <scope>NUCLEOTIDE SEQUENCE [LARGE SCALE GENOMIC DNA]</scope>
    <source>
        <strain evidence="4">JCM 15929</strain>
    </source>
</reference>
<feature type="domain" description="Helicase C-terminal" evidence="2">
    <location>
        <begin position="529"/>
        <end position="689"/>
    </location>
</feature>
<proteinExistence type="predicted"/>
<dbReference type="Pfam" id="PF13091">
    <property type="entry name" value="PLDc_2"/>
    <property type="match status" value="1"/>
</dbReference>
<dbReference type="Pfam" id="PF11907">
    <property type="entry name" value="DUF3427"/>
    <property type="match status" value="1"/>
</dbReference>
<gene>
    <name evidence="3" type="ORF">AXK60_06000</name>
</gene>
<dbReference type="Pfam" id="PF04851">
    <property type="entry name" value="ResIII"/>
    <property type="match status" value="1"/>
</dbReference>
<dbReference type="PANTHER" id="PTHR47962:SF7">
    <property type="entry name" value="MITOCHONDRIAL ATP-DEPENDENT HELICASE IRC3-RELATED"/>
    <property type="match status" value="1"/>
</dbReference>
<dbReference type="CDD" id="cd09203">
    <property type="entry name" value="PLDc_N_DEXD_b1"/>
    <property type="match status" value="1"/>
</dbReference>
<keyword evidence="3" id="KW-0547">Nucleotide-binding</keyword>
<dbReference type="SUPFAM" id="SSF52540">
    <property type="entry name" value="P-loop containing nucleoside triphosphate hydrolases"/>
    <property type="match status" value="1"/>
</dbReference>
<dbReference type="GO" id="GO:0004386">
    <property type="term" value="F:helicase activity"/>
    <property type="evidence" value="ECO:0007669"/>
    <property type="project" value="UniProtKB-KW"/>
</dbReference>
<comment type="caution">
    <text evidence="3">The sequence shown here is derived from an EMBL/GenBank/DDBJ whole genome shotgun (WGS) entry which is preliminary data.</text>
</comment>
<dbReference type="AlphaFoldDB" id="A0A138AJZ0"/>
<evidence type="ECO:0000313" key="4">
    <source>
        <dbReference type="Proteomes" id="UP000070258"/>
    </source>
</evidence>
<dbReference type="PANTHER" id="PTHR47962">
    <property type="entry name" value="ATP-DEPENDENT HELICASE LHR-RELATED-RELATED"/>
    <property type="match status" value="1"/>
</dbReference>
<dbReference type="SUPFAM" id="SSF56024">
    <property type="entry name" value="Phospholipase D/nuclease"/>
    <property type="match status" value="1"/>
</dbReference>
<dbReference type="GO" id="GO:0016887">
    <property type="term" value="F:ATP hydrolysis activity"/>
    <property type="evidence" value="ECO:0007669"/>
    <property type="project" value="TreeGrafter"/>
</dbReference>
<evidence type="ECO:0000259" key="2">
    <source>
        <dbReference type="PROSITE" id="PS51194"/>
    </source>
</evidence>
<evidence type="ECO:0000259" key="1">
    <source>
        <dbReference type="PROSITE" id="PS51192"/>
    </source>
</evidence>
<dbReference type="InterPro" id="IPR025202">
    <property type="entry name" value="PLD-like_dom"/>
</dbReference>
<dbReference type="InterPro" id="IPR006935">
    <property type="entry name" value="Helicase/UvrB_N"/>
</dbReference>
<keyword evidence="3" id="KW-0067">ATP-binding</keyword>
<dbReference type="Gene3D" id="3.30.870.10">
    <property type="entry name" value="Endonuclease Chain A"/>
    <property type="match status" value="1"/>
</dbReference>
<dbReference type="EMBL" id="LSRF01000023">
    <property type="protein sequence ID" value="KXP10831.1"/>
    <property type="molecule type" value="Genomic_DNA"/>
</dbReference>
<dbReference type="InterPro" id="IPR021835">
    <property type="entry name" value="DUF3427"/>
</dbReference>
<protein>
    <submittedName>
        <fullName evidence="3">Helicase</fullName>
    </submittedName>
</protein>
<feature type="domain" description="Helicase ATP-binding" evidence="1">
    <location>
        <begin position="322"/>
        <end position="477"/>
    </location>
</feature>
<evidence type="ECO:0000313" key="3">
    <source>
        <dbReference type="EMBL" id="KXP10831.1"/>
    </source>
</evidence>
<dbReference type="OrthoDB" id="9776021at2"/>
<dbReference type="InterPro" id="IPR027417">
    <property type="entry name" value="P-loop_NTPase"/>
</dbReference>
<dbReference type="Pfam" id="PF00271">
    <property type="entry name" value="Helicase_C"/>
    <property type="match status" value="1"/>
</dbReference>
<dbReference type="Gene3D" id="3.40.50.300">
    <property type="entry name" value="P-loop containing nucleotide triphosphate hydrolases"/>
    <property type="match status" value="2"/>
</dbReference>
<dbReference type="SMART" id="SM00490">
    <property type="entry name" value="HELICc"/>
    <property type="match status" value="1"/>
</dbReference>
<dbReference type="InterPro" id="IPR001650">
    <property type="entry name" value="Helicase_C-like"/>
</dbReference>
<dbReference type="InterPro" id="IPR052511">
    <property type="entry name" value="ATP-dep_Helicase"/>
</dbReference>
<dbReference type="SMART" id="SM00487">
    <property type="entry name" value="DEXDc"/>
    <property type="match status" value="1"/>
</dbReference>
<dbReference type="CDD" id="cd18032">
    <property type="entry name" value="DEXHc_RE_I_III_res"/>
    <property type="match status" value="1"/>
</dbReference>
<dbReference type="STRING" id="239498.AXK60_06000"/>
<organism evidence="3 4">
    <name type="scientific">Tsukamurella pseudospumae</name>
    <dbReference type="NCBI Taxonomy" id="239498"/>
    <lineage>
        <taxon>Bacteria</taxon>
        <taxon>Bacillati</taxon>
        <taxon>Actinomycetota</taxon>
        <taxon>Actinomycetes</taxon>
        <taxon>Mycobacteriales</taxon>
        <taxon>Tsukamurellaceae</taxon>
        <taxon>Tsukamurella</taxon>
    </lineage>
</organism>
<dbReference type="InterPro" id="IPR014001">
    <property type="entry name" value="Helicase_ATP-bd"/>
</dbReference>
<name>A0A138AJZ0_9ACTN</name>
<accession>A0A138AJZ0</accession>
<dbReference type="CDD" id="cd18799">
    <property type="entry name" value="SF2_C_EcoAI-like"/>
    <property type="match status" value="1"/>
</dbReference>
<dbReference type="Proteomes" id="UP000070258">
    <property type="component" value="Unassembled WGS sequence"/>
</dbReference>
<dbReference type="GO" id="GO:0005524">
    <property type="term" value="F:ATP binding"/>
    <property type="evidence" value="ECO:0007669"/>
    <property type="project" value="InterPro"/>
</dbReference>
<dbReference type="RefSeq" id="WP_068571059.1">
    <property type="nucleotide sequence ID" value="NZ_LSRF01000023.1"/>
</dbReference>
<keyword evidence="3" id="KW-0347">Helicase</keyword>
<dbReference type="PROSITE" id="PS51194">
    <property type="entry name" value="HELICASE_CTER"/>
    <property type="match status" value="1"/>
</dbReference>
<dbReference type="GO" id="GO:0003677">
    <property type="term" value="F:DNA binding"/>
    <property type="evidence" value="ECO:0007669"/>
    <property type="project" value="InterPro"/>
</dbReference>
<keyword evidence="3" id="KW-0378">Hydrolase</keyword>
<sequence>MEEGIYESLSTAEFRDRIKASGLQSDTRAVEKADQPHVLARHVADIVERAIAGETNESERINLANRLLAMAGETENPVLDPATQVARLYRAAGPGVLDRTSTRPETPLSEVALLTNSGRGEPSIGHELKAEIASADRVDLLCAFIKWSGVRLLESELQALADAGKPFRVITTTYLGSTERKTLDRLAQKYGAEVRVQYDALRTRLHAKAWMFHRDSGFDTAYIGSSNLSNVALIDGVEWNVRLSKVATPSLLNKFRATFETYWSEDPGFEEYIPDRDGERLDRALREAAGGTASGNVTINVSGLEVRPYPYQQTMLDELQAEREVHGRHRNLVVAATGTGKTVLAALDYRRLVPPDGKRPRLLFVAHTREILVQAQRTFREVLGDGAFGELFVNGQRPQRWDHVFASVQSLRQDVLDTFGSDYFEVIVVDEFHHGAAPTYRRFVDHFAPAQLVGLTATPERADGLDVRKYFDGRIATELRLWDALGAELLCPFHYFGIADGTDLTAIAWKAGKYDQTALGQLYTGSDARVRMVLKAVQGKLADPAQMRALGFCVSIEHARYMADKFTEAGIPSVMVSGQTGDDARRQALSDLRDRRVNVIFSVDVFNEGLDIKEVDTVLMLRPTESATIFLQQLGRGLRRTPDKAVLTVLDFVGHQREEFRWDKRLRALTGIPRGKLVKEVENDFPYLPSGCRIELDRQTQANVLENIKRQLNLRRPQLVAEVRSAGEGTLGGFLESTGIDLSAVIRGDRSWTALRREAGIDLAFPPGPREAELLRRSQVFAHVDDEVRVSGYKRIIASDTRYDDMSKTDQLLAKMLFFTIWPDGGKPTFVSYDAGLDALRRETAATSEFIELMDLAKDASRHVTYPLDGELADLPLRVHARYSREEILAGLGQASLSDRPATFVAGVKWIPERNIDALFINLVKTEDSFSPTTMYHDFPVSRCEFHWESQSRATVGSATGQRYINGTSRVLLFVRMNRTYEFGAEPYVFLGRVKYGHHSGERPIAFSWTMHVPMPVEFLQGAQAAIS</sequence>